<dbReference type="GO" id="GO:0031119">
    <property type="term" value="P:tRNA pseudouridine synthesis"/>
    <property type="evidence" value="ECO:0007669"/>
    <property type="project" value="UniProtKB-UniRule"/>
</dbReference>
<comment type="function">
    <text evidence="4">Formation of pseudouridine at positions 38, 39 and 40 in the anticodon stem and loop of transfer RNAs.</text>
</comment>
<dbReference type="STRING" id="861450.HMPREF0080_00859"/>
<dbReference type="Proteomes" id="UP000005481">
    <property type="component" value="Unassembled WGS sequence"/>
</dbReference>
<dbReference type="InterPro" id="IPR001406">
    <property type="entry name" value="PsdUridine_synth_TruA"/>
</dbReference>
<feature type="domain" description="Pseudouridine synthase I TruA alpha/beta" evidence="8">
    <location>
        <begin position="13"/>
        <end position="107"/>
    </location>
</feature>
<evidence type="ECO:0000256" key="7">
    <source>
        <dbReference type="RuleBase" id="RU003792"/>
    </source>
</evidence>
<dbReference type="PIRSF" id="PIRSF001430">
    <property type="entry name" value="tRNA_psdUrid_synth"/>
    <property type="match status" value="1"/>
</dbReference>
<dbReference type="Gene3D" id="3.30.70.580">
    <property type="entry name" value="Pseudouridine synthase I, catalytic domain, N-terminal subdomain"/>
    <property type="match status" value="1"/>
</dbReference>
<comment type="caution">
    <text evidence="4">Lacks conserved residue(s) required for the propagation of feature annotation.</text>
</comment>
<dbReference type="AlphaFoldDB" id="G9YGT9"/>
<evidence type="ECO:0000256" key="1">
    <source>
        <dbReference type="ARBA" id="ARBA00009375"/>
    </source>
</evidence>
<evidence type="ECO:0000256" key="5">
    <source>
        <dbReference type="PIRSR" id="PIRSR001430-1"/>
    </source>
</evidence>
<evidence type="ECO:0000256" key="4">
    <source>
        <dbReference type="HAMAP-Rule" id="MF_00171"/>
    </source>
</evidence>
<dbReference type="FunFam" id="3.30.70.580:FF:000001">
    <property type="entry name" value="tRNA pseudouridine synthase A"/>
    <property type="match status" value="1"/>
</dbReference>
<gene>
    <name evidence="4" type="primary">truA</name>
    <name evidence="9" type="ORF">HMPREF0080_00859</name>
</gene>
<keyword evidence="10" id="KW-1185">Reference proteome</keyword>
<feature type="binding site" evidence="4 6">
    <location>
        <position position="114"/>
    </location>
    <ligand>
        <name>substrate</name>
    </ligand>
</feature>
<evidence type="ECO:0000256" key="6">
    <source>
        <dbReference type="PIRSR" id="PIRSR001430-2"/>
    </source>
</evidence>
<dbReference type="InterPro" id="IPR020097">
    <property type="entry name" value="PsdUridine_synth_TruA_a/b_dom"/>
</dbReference>
<evidence type="ECO:0000259" key="8">
    <source>
        <dbReference type="Pfam" id="PF01416"/>
    </source>
</evidence>
<comment type="subunit">
    <text evidence="4">Homodimer.</text>
</comment>
<evidence type="ECO:0000256" key="2">
    <source>
        <dbReference type="ARBA" id="ARBA00022694"/>
    </source>
</evidence>
<evidence type="ECO:0000256" key="3">
    <source>
        <dbReference type="ARBA" id="ARBA00023235"/>
    </source>
</evidence>
<comment type="caution">
    <text evidence="9">The sequence shown here is derived from an EMBL/GenBank/DDBJ whole genome shotgun (WGS) entry which is preliminary data.</text>
</comment>
<dbReference type="Gene3D" id="3.30.70.660">
    <property type="entry name" value="Pseudouridine synthase I, catalytic domain, C-terminal subdomain"/>
    <property type="match status" value="1"/>
</dbReference>
<dbReference type="HAMAP" id="MF_00171">
    <property type="entry name" value="TruA"/>
    <property type="match status" value="1"/>
</dbReference>
<sequence>MADIMKNICLRIAYDGTDFFGFQRQSDFPSVQQTMEEALEGLYGCRIRVYGAARTDTGVHARGQVVNFYAHDRIPVDKLPYALKGSLPPTIVVLDAVEKAYDFSVRHDNKGKHYRYIVVNGPVHDPFMLRYAWYIRKPLDIEAMQRAANTLIGTHDFSAYKGANTTPHNPVKTMYEIAVSRAGGRVRIDVLGSGFLYHMVRNIVGALVDAGLHRKSPEALARILDGRDRRKLGATAPAQGLFLEEVFYTKDGVQKRRDALYAGRASDTGSARCSDVSIK</sequence>
<dbReference type="eggNOG" id="COG0101">
    <property type="taxonomic scope" value="Bacteria"/>
</dbReference>
<feature type="active site" description="Nucleophile" evidence="4 5">
    <location>
        <position position="56"/>
    </location>
</feature>
<dbReference type="EMBL" id="AGCJ01000030">
    <property type="protein sequence ID" value="EHM41637.1"/>
    <property type="molecule type" value="Genomic_DNA"/>
</dbReference>
<dbReference type="PANTHER" id="PTHR11142:SF0">
    <property type="entry name" value="TRNA PSEUDOURIDINE SYNTHASE-LIKE 1"/>
    <property type="match status" value="1"/>
</dbReference>
<dbReference type="GO" id="GO:0160147">
    <property type="term" value="F:tRNA pseudouridine(38-40) synthase activity"/>
    <property type="evidence" value="ECO:0007669"/>
    <property type="project" value="UniProtKB-EC"/>
</dbReference>
<keyword evidence="3 4" id="KW-0413">Isomerase</keyword>
<comment type="catalytic activity">
    <reaction evidence="4 7">
        <text>uridine(38/39/40) in tRNA = pseudouridine(38/39/40) in tRNA</text>
        <dbReference type="Rhea" id="RHEA:22376"/>
        <dbReference type="Rhea" id="RHEA-COMP:10085"/>
        <dbReference type="Rhea" id="RHEA-COMP:10087"/>
        <dbReference type="ChEBI" id="CHEBI:65314"/>
        <dbReference type="ChEBI" id="CHEBI:65315"/>
        <dbReference type="EC" id="5.4.99.12"/>
    </reaction>
</comment>
<dbReference type="EC" id="5.4.99.12" evidence="4"/>
<evidence type="ECO:0000313" key="9">
    <source>
        <dbReference type="EMBL" id="EHM41637.1"/>
    </source>
</evidence>
<proteinExistence type="inferred from homology"/>
<evidence type="ECO:0000313" key="10">
    <source>
        <dbReference type="Proteomes" id="UP000005481"/>
    </source>
</evidence>
<comment type="similarity">
    <text evidence="1 4 7">Belongs to the tRNA pseudouridine synthase TruA family.</text>
</comment>
<reference evidence="9 10" key="1">
    <citation type="submission" date="2011-08" db="EMBL/GenBank/DDBJ databases">
        <authorList>
            <person name="Weinstock G."/>
            <person name="Sodergren E."/>
            <person name="Clifton S."/>
            <person name="Fulton L."/>
            <person name="Fulton B."/>
            <person name="Courtney L."/>
            <person name="Fronick C."/>
            <person name="Harrison M."/>
            <person name="Strong C."/>
            <person name="Farmer C."/>
            <person name="Delahaunty K."/>
            <person name="Markovic C."/>
            <person name="Hall O."/>
            <person name="Minx P."/>
            <person name="Tomlinson C."/>
            <person name="Mitreva M."/>
            <person name="Hou S."/>
            <person name="Chen J."/>
            <person name="Wollam A."/>
            <person name="Pepin K.H."/>
            <person name="Johnson M."/>
            <person name="Bhonagiri V."/>
            <person name="Zhang X."/>
            <person name="Suruliraj S."/>
            <person name="Warren W."/>
            <person name="Chinwalla A."/>
            <person name="Mardis E.R."/>
            <person name="Wilson R.K."/>
        </authorList>
    </citation>
    <scope>NUCLEOTIDE SEQUENCE [LARGE SCALE GENOMIC DNA]</scope>
    <source>
        <strain evidence="9 10">F0357</strain>
    </source>
</reference>
<organism evidence="9 10">
    <name type="scientific">Anaeroglobus geminatus F0357</name>
    <dbReference type="NCBI Taxonomy" id="861450"/>
    <lineage>
        <taxon>Bacteria</taxon>
        <taxon>Bacillati</taxon>
        <taxon>Bacillota</taxon>
        <taxon>Negativicutes</taxon>
        <taxon>Veillonellales</taxon>
        <taxon>Veillonellaceae</taxon>
        <taxon>Anaeroglobus</taxon>
    </lineage>
</organism>
<dbReference type="CDD" id="cd02570">
    <property type="entry name" value="PseudoU_synth_EcTruA"/>
    <property type="match status" value="1"/>
</dbReference>
<dbReference type="PATRIC" id="fig|861450.3.peg.811"/>
<dbReference type="HOGENOM" id="CLU_014673_0_1_9"/>
<dbReference type="InterPro" id="IPR020095">
    <property type="entry name" value="PsdUridine_synth_TruA_C"/>
</dbReference>
<dbReference type="NCBIfam" id="TIGR00071">
    <property type="entry name" value="hisT_truA"/>
    <property type="match status" value="1"/>
</dbReference>
<keyword evidence="2 4" id="KW-0819">tRNA processing</keyword>
<dbReference type="InterPro" id="IPR020094">
    <property type="entry name" value="TruA/RsuA/RluB/E/F_N"/>
</dbReference>
<dbReference type="GO" id="GO:0003723">
    <property type="term" value="F:RNA binding"/>
    <property type="evidence" value="ECO:0007669"/>
    <property type="project" value="InterPro"/>
</dbReference>
<feature type="domain" description="Pseudouridine synthase I TruA alpha/beta" evidence="8">
    <location>
        <begin position="147"/>
        <end position="248"/>
    </location>
</feature>
<dbReference type="PANTHER" id="PTHR11142">
    <property type="entry name" value="PSEUDOURIDYLATE SYNTHASE"/>
    <property type="match status" value="1"/>
</dbReference>
<dbReference type="SUPFAM" id="SSF55120">
    <property type="entry name" value="Pseudouridine synthase"/>
    <property type="match status" value="1"/>
</dbReference>
<dbReference type="Pfam" id="PF01416">
    <property type="entry name" value="PseudoU_synth_1"/>
    <property type="match status" value="2"/>
</dbReference>
<name>G9YGT9_9FIRM</name>
<protein>
    <recommendedName>
        <fullName evidence="4">tRNA pseudouridine synthase A</fullName>
        <ecNumber evidence="4">5.4.99.12</ecNumber>
    </recommendedName>
    <alternativeName>
        <fullName evidence="4">tRNA pseudouridine(38-40) synthase</fullName>
    </alternativeName>
    <alternativeName>
        <fullName evidence="4">tRNA pseudouridylate synthase I</fullName>
    </alternativeName>
    <alternativeName>
        <fullName evidence="4">tRNA-uridine isomerase I</fullName>
    </alternativeName>
</protein>
<dbReference type="InterPro" id="IPR020103">
    <property type="entry name" value="PsdUridine_synth_cat_dom_sf"/>
</dbReference>
<dbReference type="RefSeq" id="WP_006789845.1">
    <property type="nucleotide sequence ID" value="NZ_JH417580.1"/>
</dbReference>
<accession>G9YGT9</accession>